<evidence type="ECO:0000313" key="1">
    <source>
        <dbReference type="EMBL" id="SDD13781.1"/>
    </source>
</evidence>
<gene>
    <name evidence="1" type="ORF">SAMN04488597_12833</name>
</gene>
<proteinExistence type="predicted"/>
<dbReference type="STRING" id="54121.SAMN04515653_11624"/>
<dbReference type="SUPFAM" id="SSF57783">
    <property type="entry name" value="Zinc beta-ribbon"/>
    <property type="match status" value="1"/>
</dbReference>
<evidence type="ECO:0000313" key="2">
    <source>
        <dbReference type="Proteomes" id="UP000324896"/>
    </source>
</evidence>
<dbReference type="EMBL" id="FMYT01000028">
    <property type="protein sequence ID" value="SDD13781.1"/>
    <property type="molecule type" value="Genomic_DNA"/>
</dbReference>
<dbReference type="AlphaFoldDB" id="A0A1G6SAT4"/>
<organism evidence="1 2">
    <name type="scientific">Halanaerobium congolense</name>
    <dbReference type="NCBI Taxonomy" id="54121"/>
    <lineage>
        <taxon>Bacteria</taxon>
        <taxon>Bacillati</taxon>
        <taxon>Bacillota</taxon>
        <taxon>Clostridia</taxon>
        <taxon>Halanaerobiales</taxon>
        <taxon>Halanaerobiaceae</taxon>
        <taxon>Halanaerobium</taxon>
    </lineage>
</organism>
<protein>
    <submittedName>
        <fullName evidence="1">Uncharacterized protein</fullName>
    </submittedName>
</protein>
<name>A0A1G6SAT4_9FIRM</name>
<sequence>MYLKKCPECKGKSYSSGKKNWICPYCGEDLNDVEAEIAEN</sequence>
<reference evidence="1 2" key="1">
    <citation type="submission" date="2016-10" db="EMBL/GenBank/DDBJ databases">
        <authorList>
            <person name="Varghese N."/>
            <person name="Submissions S."/>
        </authorList>
    </citation>
    <scope>NUCLEOTIDE SEQUENCE [LARGE SCALE GENOMIC DNA]</scope>
    <source>
        <strain evidence="1 2">WG10</strain>
    </source>
</reference>
<dbReference type="Proteomes" id="UP000324896">
    <property type="component" value="Unassembled WGS sequence"/>
</dbReference>
<dbReference type="RefSeq" id="WP_262488500.1">
    <property type="nucleotide sequence ID" value="NZ_FMYT01000028.1"/>
</dbReference>
<accession>A0A1G6SAT4</accession>